<dbReference type="Pfam" id="PF03972">
    <property type="entry name" value="MmgE_PrpD_N"/>
    <property type="match status" value="1"/>
</dbReference>
<proteinExistence type="inferred from homology"/>
<accession>A0A385Z676</accession>
<dbReference type="Gene3D" id="1.10.4100.10">
    <property type="entry name" value="2-methylcitrate dehydratase PrpD"/>
    <property type="match status" value="1"/>
</dbReference>
<dbReference type="InterPro" id="IPR042183">
    <property type="entry name" value="MmgE/PrpD_sf_1"/>
</dbReference>
<comment type="similarity">
    <text evidence="1">Belongs to the PrpD family.</text>
</comment>
<evidence type="ECO:0000313" key="3">
    <source>
        <dbReference type="EMBL" id="AYC33002.1"/>
    </source>
</evidence>
<dbReference type="EMBL" id="CP032419">
    <property type="protein sequence ID" value="AYC33002.1"/>
    <property type="molecule type" value="Genomic_DNA"/>
</dbReference>
<feature type="domain" description="MmgE/PrpD N-terminal" evidence="2">
    <location>
        <begin position="6"/>
        <end position="242"/>
    </location>
</feature>
<dbReference type="RefSeq" id="WP_119893621.1">
    <property type="nucleotide sequence ID" value="NZ_CP032419.1"/>
</dbReference>
<keyword evidence="4" id="KW-1185">Reference proteome</keyword>
<dbReference type="InterPro" id="IPR045336">
    <property type="entry name" value="MmgE_PrpD_N"/>
</dbReference>
<evidence type="ECO:0000313" key="4">
    <source>
        <dbReference type="Proteomes" id="UP000265560"/>
    </source>
</evidence>
<protein>
    <submittedName>
        <fullName evidence="3">MmgE/PrpD family protein 4</fullName>
    </submittedName>
</protein>
<dbReference type="GO" id="GO:0016829">
    <property type="term" value="F:lyase activity"/>
    <property type="evidence" value="ECO:0007669"/>
    <property type="project" value="InterPro"/>
</dbReference>
<evidence type="ECO:0000259" key="2">
    <source>
        <dbReference type="Pfam" id="PF03972"/>
    </source>
</evidence>
<organism evidence="3 4">
    <name type="scientific">Pseudomonas cavernae</name>
    <dbReference type="NCBI Taxonomy" id="2320867"/>
    <lineage>
        <taxon>Bacteria</taxon>
        <taxon>Pseudomonadati</taxon>
        <taxon>Pseudomonadota</taxon>
        <taxon>Gammaproteobacteria</taxon>
        <taxon>Pseudomonadales</taxon>
        <taxon>Pseudomonadaceae</taxon>
        <taxon>Pseudomonas</taxon>
    </lineage>
</organism>
<dbReference type="PANTHER" id="PTHR16943">
    <property type="entry name" value="2-METHYLCITRATE DEHYDRATASE-RELATED"/>
    <property type="match status" value="1"/>
</dbReference>
<dbReference type="PANTHER" id="PTHR16943:SF8">
    <property type="entry name" value="2-METHYLCITRATE DEHYDRATASE"/>
    <property type="match status" value="1"/>
</dbReference>
<dbReference type="OrthoDB" id="9791416at2"/>
<evidence type="ECO:0000256" key="1">
    <source>
        <dbReference type="ARBA" id="ARBA00006174"/>
    </source>
</evidence>
<name>A0A385Z676_9PSED</name>
<dbReference type="Proteomes" id="UP000265560">
    <property type="component" value="Chromosome"/>
</dbReference>
<dbReference type="InterPro" id="IPR005656">
    <property type="entry name" value="MmgE_PrpD"/>
</dbReference>
<dbReference type="InterPro" id="IPR036148">
    <property type="entry name" value="MmgE/PrpD_sf"/>
</dbReference>
<gene>
    <name evidence="3" type="ORF">D3880_11785</name>
</gene>
<sequence>MSSLSRQLADYACALRYEQLPAEVLEKARACVLYQLGIGMAGHRLQTPWQVMRLMRAEGAVEESTLLLGGGKTSAMNAAFANAALFHARVQDDTHHTSHLGTVLISAGLTLAEAHGRTGRELVEALVAGYEVAAALGREYTARTTPRGFRASGIFGVLGAAVVASRLLQLNSVQTASAIGIAATLAGGSIQPFASGSEEFLLHNAQAARNGILAARMAAAGLCAAGAALDGPAGFLKAFAGEVGDTQAVLDGLGTRHEILNVNFKALPVCAGNQAPLANAQALGREIGDAWLIAAIRIEMHPYEAGHPGIACYGPFRSRVETLMSTPFCVALGLLGWPVDMAALQRFDDPQVLALVQRSQVVACEELPMLHSRITVELTDGRLHTRRMHLAPEDLRWSFARVAESLAGMQAELPFDPQTLAELAARVAQLESETEWRDLLELICQRGDG</sequence>
<dbReference type="AlphaFoldDB" id="A0A385Z676"/>
<dbReference type="KEGG" id="pcav:D3880_11785"/>
<dbReference type="SUPFAM" id="SSF103378">
    <property type="entry name" value="2-methylcitrate dehydratase PrpD"/>
    <property type="match status" value="1"/>
</dbReference>
<reference evidence="4" key="1">
    <citation type="submission" date="2018-09" db="EMBL/GenBank/DDBJ databases">
        <authorList>
            <person name="Zhu H."/>
        </authorList>
    </citation>
    <scope>NUCLEOTIDE SEQUENCE [LARGE SCALE GENOMIC DNA]</scope>
    <source>
        <strain evidence="4">K2W31S-8</strain>
    </source>
</reference>